<gene>
    <name evidence="4" type="ORF">AB0D95_22815</name>
</gene>
<proteinExistence type="predicted"/>
<organism evidence="4 5">
    <name type="scientific">Streptomyces chilikensis</name>
    <dbReference type="NCBI Taxonomy" id="1194079"/>
    <lineage>
        <taxon>Bacteria</taxon>
        <taxon>Bacillati</taxon>
        <taxon>Actinomycetota</taxon>
        <taxon>Actinomycetes</taxon>
        <taxon>Kitasatosporales</taxon>
        <taxon>Streptomycetaceae</taxon>
        <taxon>Streptomyces</taxon>
    </lineage>
</organism>
<feature type="domain" description="HTH tetR-type" evidence="3">
    <location>
        <begin position="41"/>
        <end position="101"/>
    </location>
</feature>
<dbReference type="EMBL" id="JBEZNA010000064">
    <property type="protein sequence ID" value="MEU9580063.1"/>
    <property type="molecule type" value="Genomic_DNA"/>
</dbReference>
<dbReference type="PANTHER" id="PTHR30055:SF146">
    <property type="entry name" value="HTH-TYPE TRANSCRIPTIONAL DUAL REGULATOR CECR"/>
    <property type="match status" value="1"/>
</dbReference>
<dbReference type="InterPro" id="IPR039536">
    <property type="entry name" value="TetR_C_Proteobacteria"/>
</dbReference>
<evidence type="ECO:0000259" key="3">
    <source>
        <dbReference type="PROSITE" id="PS50977"/>
    </source>
</evidence>
<dbReference type="PRINTS" id="PR00455">
    <property type="entry name" value="HTHTETR"/>
</dbReference>
<dbReference type="Proteomes" id="UP001551584">
    <property type="component" value="Unassembled WGS sequence"/>
</dbReference>
<dbReference type="Gene3D" id="1.10.357.10">
    <property type="entry name" value="Tetracycline Repressor, domain 2"/>
    <property type="match status" value="1"/>
</dbReference>
<name>A0ABV3EV07_9ACTN</name>
<accession>A0ABV3EV07</accession>
<comment type="caution">
    <text evidence="4">The sequence shown here is derived from an EMBL/GenBank/DDBJ whole genome shotgun (WGS) entry which is preliminary data.</text>
</comment>
<evidence type="ECO:0000313" key="5">
    <source>
        <dbReference type="Proteomes" id="UP001551584"/>
    </source>
</evidence>
<feature type="DNA-binding region" description="H-T-H motif" evidence="2">
    <location>
        <begin position="64"/>
        <end position="83"/>
    </location>
</feature>
<dbReference type="PROSITE" id="PS50977">
    <property type="entry name" value="HTH_TETR_2"/>
    <property type="match status" value="1"/>
</dbReference>
<reference evidence="4 5" key="1">
    <citation type="submission" date="2024-06" db="EMBL/GenBank/DDBJ databases">
        <title>The Natural Products Discovery Center: Release of the First 8490 Sequenced Strains for Exploring Actinobacteria Biosynthetic Diversity.</title>
        <authorList>
            <person name="Kalkreuter E."/>
            <person name="Kautsar S.A."/>
            <person name="Yang D."/>
            <person name="Bader C.D."/>
            <person name="Teijaro C.N."/>
            <person name="Fluegel L."/>
            <person name="Davis C.M."/>
            <person name="Simpson J.R."/>
            <person name="Lauterbach L."/>
            <person name="Steele A.D."/>
            <person name="Gui C."/>
            <person name="Meng S."/>
            <person name="Li G."/>
            <person name="Viehrig K."/>
            <person name="Ye F."/>
            <person name="Su P."/>
            <person name="Kiefer A.F."/>
            <person name="Nichols A."/>
            <person name="Cepeda A.J."/>
            <person name="Yan W."/>
            <person name="Fan B."/>
            <person name="Jiang Y."/>
            <person name="Adhikari A."/>
            <person name="Zheng C.-J."/>
            <person name="Schuster L."/>
            <person name="Cowan T.M."/>
            <person name="Smanski M.J."/>
            <person name="Chevrette M.G."/>
            <person name="De Carvalho L.P.S."/>
            <person name="Shen B."/>
        </authorList>
    </citation>
    <scope>NUCLEOTIDE SEQUENCE [LARGE SCALE GENOMIC DNA]</scope>
    <source>
        <strain evidence="4 5">NPDC048117</strain>
    </source>
</reference>
<dbReference type="PANTHER" id="PTHR30055">
    <property type="entry name" value="HTH-TYPE TRANSCRIPTIONAL REGULATOR RUTR"/>
    <property type="match status" value="1"/>
</dbReference>
<sequence length="244" mass="26784">MARKYNDNCRKCNGCCNPPGGGYRRAGDGGGRTGLVDERRTGKWQAIVEGATRVFGQEGYARAGIDAIAQEAGVSTRTIYNHFPGGKAELFRTVLLEGSRRVVQAQVDAIDRRLHKVTDLEADLAAFARAWQEPKSLHPEHFAVVRQMQAEAGRLPSGFLETWRANGPDRSRAALAERFRELAEEGWFEAPDPEQAALHFLLLTGTEIGSRTHHGAVPLPEAEREALIAGGVRTFLYGHLPRGT</sequence>
<evidence type="ECO:0000256" key="2">
    <source>
        <dbReference type="PROSITE-ProRule" id="PRU00335"/>
    </source>
</evidence>
<dbReference type="Pfam" id="PF00440">
    <property type="entry name" value="TetR_N"/>
    <property type="match status" value="1"/>
</dbReference>
<keyword evidence="1 2" id="KW-0238">DNA-binding</keyword>
<dbReference type="RefSeq" id="WP_359275488.1">
    <property type="nucleotide sequence ID" value="NZ_JBEZNA010000064.1"/>
</dbReference>
<dbReference type="Pfam" id="PF14246">
    <property type="entry name" value="TetR_C_7"/>
    <property type="match status" value="1"/>
</dbReference>
<keyword evidence="5" id="KW-1185">Reference proteome</keyword>
<dbReference type="InterPro" id="IPR009057">
    <property type="entry name" value="Homeodomain-like_sf"/>
</dbReference>
<dbReference type="InterPro" id="IPR001647">
    <property type="entry name" value="HTH_TetR"/>
</dbReference>
<protein>
    <submittedName>
        <fullName evidence="4">TetR/AcrR family transcriptional regulator</fullName>
    </submittedName>
</protein>
<dbReference type="SUPFAM" id="SSF46689">
    <property type="entry name" value="Homeodomain-like"/>
    <property type="match status" value="1"/>
</dbReference>
<dbReference type="InterPro" id="IPR050109">
    <property type="entry name" value="HTH-type_TetR-like_transc_reg"/>
</dbReference>
<evidence type="ECO:0000256" key="1">
    <source>
        <dbReference type="ARBA" id="ARBA00023125"/>
    </source>
</evidence>
<evidence type="ECO:0000313" key="4">
    <source>
        <dbReference type="EMBL" id="MEU9580063.1"/>
    </source>
</evidence>